<gene>
    <name evidence="1" type="primary">Acey_s0032.g2536</name>
    <name evidence="1" type="ORF">Y032_0032g2536</name>
</gene>
<sequence>MSLRHWLRHCYNMCPADDDRTLSAASSVAPNLLLTKLICDVDFSCQDPYRTAEPQFVTILPASYFSKSGLAQGTTRSGYQRLRPTKSSQTQNWTTWYLHITDLSGKKLEMRAVRGNLV</sequence>
<protein>
    <submittedName>
        <fullName evidence="1">Uncharacterized protein</fullName>
    </submittedName>
</protein>
<comment type="caution">
    <text evidence="1">The sequence shown here is derived from an EMBL/GenBank/DDBJ whole genome shotgun (WGS) entry which is preliminary data.</text>
</comment>
<evidence type="ECO:0000313" key="2">
    <source>
        <dbReference type="Proteomes" id="UP000024635"/>
    </source>
</evidence>
<dbReference type="EMBL" id="JARK01001368">
    <property type="protein sequence ID" value="EYC16863.1"/>
    <property type="molecule type" value="Genomic_DNA"/>
</dbReference>
<name>A0A016UQT4_9BILA</name>
<dbReference type="AlphaFoldDB" id="A0A016UQT4"/>
<organism evidence="1 2">
    <name type="scientific">Ancylostoma ceylanicum</name>
    <dbReference type="NCBI Taxonomy" id="53326"/>
    <lineage>
        <taxon>Eukaryota</taxon>
        <taxon>Metazoa</taxon>
        <taxon>Ecdysozoa</taxon>
        <taxon>Nematoda</taxon>
        <taxon>Chromadorea</taxon>
        <taxon>Rhabditida</taxon>
        <taxon>Rhabditina</taxon>
        <taxon>Rhabditomorpha</taxon>
        <taxon>Strongyloidea</taxon>
        <taxon>Ancylostomatidae</taxon>
        <taxon>Ancylostomatinae</taxon>
        <taxon>Ancylostoma</taxon>
    </lineage>
</organism>
<reference evidence="2" key="1">
    <citation type="journal article" date="2015" name="Nat. Genet.">
        <title>The genome and transcriptome of the zoonotic hookworm Ancylostoma ceylanicum identify infection-specific gene families.</title>
        <authorList>
            <person name="Schwarz E.M."/>
            <person name="Hu Y."/>
            <person name="Antoshechkin I."/>
            <person name="Miller M.M."/>
            <person name="Sternberg P.W."/>
            <person name="Aroian R.V."/>
        </authorList>
    </citation>
    <scope>NUCLEOTIDE SEQUENCE</scope>
    <source>
        <strain evidence="2">HY135</strain>
    </source>
</reference>
<dbReference type="Proteomes" id="UP000024635">
    <property type="component" value="Unassembled WGS sequence"/>
</dbReference>
<accession>A0A016UQT4</accession>
<proteinExistence type="predicted"/>
<keyword evidence="2" id="KW-1185">Reference proteome</keyword>
<evidence type="ECO:0000313" key="1">
    <source>
        <dbReference type="EMBL" id="EYC16863.1"/>
    </source>
</evidence>